<proteinExistence type="predicted"/>
<gene>
    <name evidence="1" type="ORF">PFI31113_02281</name>
</gene>
<name>A0A5E4UY02_9BURK</name>
<reference evidence="1 2" key="1">
    <citation type="submission" date="2019-08" db="EMBL/GenBank/DDBJ databases">
        <authorList>
            <person name="Peeters C."/>
        </authorList>
    </citation>
    <scope>NUCLEOTIDE SEQUENCE [LARGE SCALE GENOMIC DNA]</scope>
    <source>
        <strain evidence="1 2">LMG 31113</strain>
    </source>
</reference>
<dbReference type="Proteomes" id="UP000382577">
    <property type="component" value="Unassembled WGS sequence"/>
</dbReference>
<evidence type="ECO:0000313" key="1">
    <source>
        <dbReference type="EMBL" id="VVE04801.1"/>
    </source>
</evidence>
<accession>A0A5E4UY02</accession>
<sequence>MRSLFCLSRLRAASIVRPGRIIEQYLDRLRTVD</sequence>
<dbReference type="AlphaFoldDB" id="A0A5E4UY02"/>
<evidence type="ECO:0000313" key="2">
    <source>
        <dbReference type="Proteomes" id="UP000382577"/>
    </source>
</evidence>
<protein>
    <submittedName>
        <fullName evidence="1">Uncharacterized protein</fullName>
    </submittedName>
</protein>
<dbReference type="EMBL" id="CABPRW010000004">
    <property type="protein sequence ID" value="VVE04801.1"/>
    <property type="molecule type" value="Genomic_DNA"/>
</dbReference>
<organism evidence="1 2">
    <name type="scientific">Pandoraea fibrosis</name>
    <dbReference type="NCBI Taxonomy" id="1891094"/>
    <lineage>
        <taxon>Bacteria</taxon>
        <taxon>Pseudomonadati</taxon>
        <taxon>Pseudomonadota</taxon>
        <taxon>Betaproteobacteria</taxon>
        <taxon>Burkholderiales</taxon>
        <taxon>Burkholderiaceae</taxon>
        <taxon>Pandoraea</taxon>
    </lineage>
</organism>